<name>A0A2K5H7P7_COLAP</name>
<keyword evidence="1" id="KW-1133">Transmembrane helix</keyword>
<dbReference type="Proteomes" id="UP000233080">
    <property type="component" value="Unassembled WGS sequence"/>
</dbReference>
<dbReference type="AlphaFoldDB" id="A0A2K5H7P7"/>
<evidence type="ECO:0000313" key="3">
    <source>
        <dbReference type="Proteomes" id="UP000233080"/>
    </source>
</evidence>
<keyword evidence="1" id="KW-0812">Transmembrane</keyword>
<accession>A0A2K5H7P7</accession>
<reference evidence="2" key="1">
    <citation type="submission" date="2025-08" db="UniProtKB">
        <authorList>
            <consortium name="Ensembl"/>
        </authorList>
    </citation>
    <scope>IDENTIFICATION</scope>
</reference>
<feature type="transmembrane region" description="Helical" evidence="1">
    <location>
        <begin position="15"/>
        <end position="34"/>
    </location>
</feature>
<evidence type="ECO:0000313" key="2">
    <source>
        <dbReference type="Ensembl" id="ENSCANP00000000337.1"/>
    </source>
</evidence>
<keyword evidence="1" id="KW-0472">Membrane</keyword>
<evidence type="ECO:0000256" key="1">
    <source>
        <dbReference type="SAM" id="Phobius"/>
    </source>
</evidence>
<dbReference type="Ensembl" id="ENSCANT00000001497.1">
    <property type="protein sequence ID" value="ENSCANP00000000337.1"/>
    <property type="gene ID" value="ENSCANG00000001423.1"/>
</dbReference>
<proteinExistence type="predicted"/>
<reference evidence="2" key="2">
    <citation type="submission" date="2025-09" db="UniProtKB">
        <authorList>
            <consortium name="Ensembl"/>
        </authorList>
    </citation>
    <scope>IDENTIFICATION</scope>
</reference>
<sequence>MVSCQQHLCCWMVTVFNPGLVFLLLTSSMGLLLGGKDFYSWAFRAS</sequence>
<keyword evidence="3" id="KW-1185">Reference proteome</keyword>
<organism evidence="2 3">
    <name type="scientific">Colobus angolensis palliatus</name>
    <name type="common">Peters' Angolan colobus</name>
    <dbReference type="NCBI Taxonomy" id="336983"/>
    <lineage>
        <taxon>Eukaryota</taxon>
        <taxon>Metazoa</taxon>
        <taxon>Chordata</taxon>
        <taxon>Craniata</taxon>
        <taxon>Vertebrata</taxon>
        <taxon>Euteleostomi</taxon>
        <taxon>Mammalia</taxon>
        <taxon>Eutheria</taxon>
        <taxon>Euarchontoglires</taxon>
        <taxon>Primates</taxon>
        <taxon>Haplorrhini</taxon>
        <taxon>Catarrhini</taxon>
        <taxon>Cercopithecidae</taxon>
        <taxon>Colobinae</taxon>
        <taxon>Colobus</taxon>
    </lineage>
</organism>
<protein>
    <submittedName>
        <fullName evidence="2">Uncharacterized protein</fullName>
    </submittedName>
</protein>